<name>A0AAW1W4P6_RUBAR</name>
<evidence type="ECO:0000256" key="5">
    <source>
        <dbReference type="ARBA" id="ARBA00093465"/>
    </source>
</evidence>
<feature type="compositionally biased region" description="Low complexity" evidence="6">
    <location>
        <begin position="173"/>
        <end position="185"/>
    </location>
</feature>
<evidence type="ECO:0000259" key="7">
    <source>
        <dbReference type="Pfam" id="PF25220"/>
    </source>
</evidence>
<proteinExistence type="inferred from homology"/>
<feature type="compositionally biased region" description="Polar residues" evidence="6">
    <location>
        <begin position="94"/>
        <end position="124"/>
    </location>
</feature>
<feature type="region of interest" description="Disordered" evidence="6">
    <location>
        <begin position="144"/>
        <end position="218"/>
    </location>
</feature>
<dbReference type="AlphaFoldDB" id="A0AAW1W4P6"/>
<reference evidence="8 9" key="1">
    <citation type="journal article" date="2023" name="G3 (Bethesda)">
        <title>A chromosome-length genome assembly and annotation of blackberry (Rubus argutus, cv. 'Hillquist').</title>
        <authorList>
            <person name="Bruna T."/>
            <person name="Aryal R."/>
            <person name="Dudchenko O."/>
            <person name="Sargent D.J."/>
            <person name="Mead D."/>
            <person name="Buti M."/>
            <person name="Cavallini A."/>
            <person name="Hytonen T."/>
            <person name="Andres J."/>
            <person name="Pham M."/>
            <person name="Weisz D."/>
            <person name="Mascagni F."/>
            <person name="Usai G."/>
            <person name="Natali L."/>
            <person name="Bassil N."/>
            <person name="Fernandez G.E."/>
            <person name="Lomsadze A."/>
            <person name="Armour M."/>
            <person name="Olukolu B."/>
            <person name="Poorten T."/>
            <person name="Britton C."/>
            <person name="Davik J."/>
            <person name="Ashrafi H."/>
            <person name="Aiden E.L."/>
            <person name="Borodovsky M."/>
            <person name="Worthington M."/>
        </authorList>
    </citation>
    <scope>NUCLEOTIDE SEQUENCE [LARGE SCALE GENOMIC DNA]</scope>
    <source>
        <strain evidence="8">PI 553951</strain>
    </source>
</reference>
<evidence type="ECO:0000313" key="9">
    <source>
        <dbReference type="Proteomes" id="UP001457282"/>
    </source>
</evidence>
<protein>
    <recommendedName>
        <fullName evidence="7">Sororin C-terminal region domain-containing protein</fullName>
    </recommendedName>
</protein>
<dbReference type="Proteomes" id="UP001457282">
    <property type="component" value="Unassembled WGS sequence"/>
</dbReference>
<feature type="domain" description="Sororin C-terminal region" evidence="7">
    <location>
        <begin position="267"/>
        <end position="289"/>
    </location>
</feature>
<evidence type="ECO:0000256" key="6">
    <source>
        <dbReference type="SAM" id="MobiDB-lite"/>
    </source>
</evidence>
<sequence>MNGIRRTNRKKEMQASLRKLRVQKPLSDCSNTVTVTVTDSTAASTQSSTASTGTLKRQNPTLSSVNKTLLASLTGRNDGASNPRESASRPAVASTPSTPRVSSAVSGTSDYEVSEPSSVYSRRQTAMKRKIKEKENDVLFSCPRSPKTWNVGKKTKQDGLNRQSKMDTTPIASTPRPRISSSTSDTTDHEVYESYPVYSRRQTAPKRKSKGKENIGASSCPPALKIWNTCRDNSNEYGQNSLSKKSKAPCKKHAVPAEEDLPKYTYPQDFLEQQKAYFAEVDKFELPVEEAEVWELDE</sequence>
<dbReference type="PANTHER" id="PTHR35740">
    <property type="entry name" value="OS12G0111700 PROTEIN"/>
    <property type="match status" value="1"/>
</dbReference>
<dbReference type="GO" id="GO:0051301">
    <property type="term" value="P:cell division"/>
    <property type="evidence" value="ECO:0007669"/>
    <property type="project" value="UniProtKB-KW"/>
</dbReference>
<comment type="similarity">
    <text evidence="5">Belongs to the sororin family.</text>
</comment>
<feature type="compositionally biased region" description="Polar residues" evidence="6">
    <location>
        <begin position="158"/>
        <end position="172"/>
    </location>
</feature>
<feature type="compositionally biased region" description="Polar residues" evidence="6">
    <location>
        <begin position="55"/>
        <end position="85"/>
    </location>
</feature>
<dbReference type="PANTHER" id="PTHR35740:SF1">
    <property type="entry name" value="OS12G0111700 PROTEIN"/>
    <property type="match status" value="1"/>
</dbReference>
<feature type="region of interest" description="Disordered" evidence="6">
    <location>
        <begin position="236"/>
        <end position="255"/>
    </location>
</feature>
<dbReference type="EMBL" id="JBEDUW010000007">
    <property type="protein sequence ID" value="KAK9913823.1"/>
    <property type="molecule type" value="Genomic_DNA"/>
</dbReference>
<evidence type="ECO:0000313" key="8">
    <source>
        <dbReference type="EMBL" id="KAK9913823.1"/>
    </source>
</evidence>
<organism evidence="8 9">
    <name type="scientific">Rubus argutus</name>
    <name type="common">Southern blackberry</name>
    <dbReference type="NCBI Taxonomy" id="59490"/>
    <lineage>
        <taxon>Eukaryota</taxon>
        <taxon>Viridiplantae</taxon>
        <taxon>Streptophyta</taxon>
        <taxon>Embryophyta</taxon>
        <taxon>Tracheophyta</taxon>
        <taxon>Spermatophyta</taxon>
        <taxon>Magnoliopsida</taxon>
        <taxon>eudicotyledons</taxon>
        <taxon>Gunneridae</taxon>
        <taxon>Pentapetalae</taxon>
        <taxon>rosids</taxon>
        <taxon>fabids</taxon>
        <taxon>Rosales</taxon>
        <taxon>Rosaceae</taxon>
        <taxon>Rosoideae</taxon>
        <taxon>Rosoideae incertae sedis</taxon>
        <taxon>Rubus</taxon>
    </lineage>
</organism>
<dbReference type="GO" id="GO:0005634">
    <property type="term" value="C:nucleus"/>
    <property type="evidence" value="ECO:0007669"/>
    <property type="project" value="UniProtKB-SubCell"/>
</dbReference>
<keyword evidence="4" id="KW-0131">Cell cycle</keyword>
<comment type="caution">
    <text evidence="8">The sequence shown here is derived from an EMBL/GenBank/DDBJ whole genome shotgun (WGS) entry which is preliminary data.</text>
</comment>
<dbReference type="InterPro" id="IPR057337">
    <property type="entry name" value="Sororin_C"/>
</dbReference>
<dbReference type="Pfam" id="PF25220">
    <property type="entry name" value="Sororin_C"/>
    <property type="match status" value="1"/>
</dbReference>
<evidence type="ECO:0000256" key="1">
    <source>
        <dbReference type="ARBA" id="ARBA00022618"/>
    </source>
</evidence>
<keyword evidence="9" id="KW-1185">Reference proteome</keyword>
<evidence type="ECO:0000256" key="4">
    <source>
        <dbReference type="ARBA" id="ARBA00023306"/>
    </source>
</evidence>
<feature type="compositionally biased region" description="Low complexity" evidence="6">
    <location>
        <begin position="30"/>
        <end position="54"/>
    </location>
</feature>
<feature type="compositionally biased region" description="Basic residues" evidence="6">
    <location>
        <begin position="244"/>
        <end position="254"/>
    </location>
</feature>
<keyword evidence="3" id="KW-0539">Nucleus</keyword>
<evidence type="ECO:0000256" key="3">
    <source>
        <dbReference type="ARBA" id="ARBA00023242"/>
    </source>
</evidence>
<accession>A0AAW1W4P6</accession>
<keyword evidence="2" id="KW-0498">Mitosis</keyword>
<feature type="region of interest" description="Disordered" evidence="6">
    <location>
        <begin position="1"/>
        <end position="128"/>
    </location>
</feature>
<keyword evidence="1" id="KW-0132">Cell division</keyword>
<gene>
    <name evidence="8" type="ORF">M0R45_037630</name>
</gene>
<evidence type="ECO:0000256" key="2">
    <source>
        <dbReference type="ARBA" id="ARBA00022776"/>
    </source>
</evidence>